<dbReference type="SUPFAM" id="SSF48726">
    <property type="entry name" value="Immunoglobulin"/>
    <property type="match status" value="8"/>
</dbReference>
<dbReference type="PROSITE" id="PS50835">
    <property type="entry name" value="IG_LIKE"/>
    <property type="match status" value="8"/>
</dbReference>
<evidence type="ECO:0000256" key="2">
    <source>
        <dbReference type="ARBA" id="ARBA00023157"/>
    </source>
</evidence>
<dbReference type="CDD" id="cd00063">
    <property type="entry name" value="FN3"/>
    <property type="match status" value="1"/>
</dbReference>
<dbReference type="InterPro" id="IPR007110">
    <property type="entry name" value="Ig-like_dom"/>
</dbReference>
<dbReference type="PANTHER" id="PTHR44337">
    <property type="entry name" value="CARCINOEMBRYONIC ANTIGEN-RELATED CELL ADHESION MOLECULE 8"/>
    <property type="match status" value="1"/>
</dbReference>
<feature type="domain" description="Ig-like" evidence="6">
    <location>
        <begin position="620"/>
        <end position="703"/>
    </location>
</feature>
<dbReference type="InterPro" id="IPR003599">
    <property type="entry name" value="Ig_sub"/>
</dbReference>
<dbReference type="InterPro" id="IPR013783">
    <property type="entry name" value="Ig-like_fold"/>
</dbReference>
<feature type="domain" description="Ig-like" evidence="6">
    <location>
        <begin position="1"/>
        <end position="64"/>
    </location>
</feature>
<dbReference type="EMBL" id="JAGEUA010000003">
    <property type="protein sequence ID" value="KAL0995021.1"/>
    <property type="molecule type" value="Genomic_DNA"/>
</dbReference>
<dbReference type="CDD" id="cd00096">
    <property type="entry name" value="Ig"/>
    <property type="match status" value="2"/>
</dbReference>
<feature type="domain" description="Ig-like" evidence="6">
    <location>
        <begin position="171"/>
        <end position="262"/>
    </location>
</feature>
<feature type="transmembrane region" description="Helical" evidence="5">
    <location>
        <begin position="943"/>
        <end position="971"/>
    </location>
</feature>
<protein>
    <recommendedName>
        <fullName evidence="6">Ig-like domain-containing protein</fullName>
    </recommendedName>
</protein>
<proteinExistence type="predicted"/>
<evidence type="ECO:0000256" key="3">
    <source>
        <dbReference type="ARBA" id="ARBA00023180"/>
    </source>
</evidence>
<dbReference type="SUPFAM" id="SSF49265">
    <property type="entry name" value="Fibronectin type III"/>
    <property type="match status" value="1"/>
</dbReference>
<dbReference type="InterPro" id="IPR036116">
    <property type="entry name" value="FN3_sf"/>
</dbReference>
<evidence type="ECO:0000259" key="6">
    <source>
        <dbReference type="PROSITE" id="PS50835"/>
    </source>
</evidence>
<keyword evidence="5" id="KW-0472">Membrane</keyword>
<name>A0ABD0XS09_UMBPY</name>
<comment type="caution">
    <text evidence="7">The sequence shown here is derived from an EMBL/GenBank/DDBJ whole genome shotgun (WGS) entry which is preliminary data.</text>
</comment>
<keyword evidence="3" id="KW-0325">Glycoprotein</keyword>
<dbReference type="InterPro" id="IPR003598">
    <property type="entry name" value="Ig_sub2"/>
</dbReference>
<evidence type="ECO:0000313" key="8">
    <source>
        <dbReference type="Proteomes" id="UP001557470"/>
    </source>
</evidence>
<dbReference type="SMART" id="SM00409">
    <property type="entry name" value="IG"/>
    <property type="match status" value="5"/>
</dbReference>
<dbReference type="Pfam" id="PF13895">
    <property type="entry name" value="Ig_2"/>
    <property type="match status" value="2"/>
</dbReference>
<feature type="domain" description="Ig-like" evidence="6">
    <location>
        <begin position="707"/>
        <end position="806"/>
    </location>
</feature>
<sequence>MWLRCGLENGTRPLYFLWEHETKTGLFSTVGQGSSNVFNMTEVNRNHTGWYRCVAQNQVNQERSDRIWTDVIYGPDVPQIDVSPYTTTERGYSAVERQTVSLNCQAQSNPTSQYVWFYNNSQVYTGPKFTITKILRIHTGSYACQAQNPNLNTISRKSINLTVYYPPEGSPSCSVLPAMNYSSLNLTCSWPGGLPSPSLRWTRDLLAMGQGVAWLGDDVVWPTNFVSVLQSGTQNSNDTLFTCLATHPALNTSTQCTARAWSPSGEPVCSANATGNKPYVGLSCSWEGGSPRALVWWDIPKGDGSGQVVDMSNVLVNHSNSTQKAYTCYAKHPLDKLTRTCSLVPVSKPYILLSDASPLEGSSMWLRCGLENGTGPRYFLWEHETNSGLVRTVGQGSSNVFNITEVNRNHTGWYRCVAQNQVNQERSDRIWTDVIYGPDVPQIDVSPYTITERGYSAVERQTVSLNCQAQSNPTSQYVWFYNNSQVYTGPQFTLTRILRMDTGTYTCQAKNTYLNSRAVRTISINVYYPPEGSPSCSVLPAMNYSSLNLTCSWPGGLPLPSLRWTRDLEQGEAMLQDAVASSVSILQAGSQTANNSLFTCLGTHPVLNNPTQCTAHAWSPSGEPVCSAFATRNNQYLLLSCSWEGGSPRAVVWWEGPKGEEQGQGVETSNILVLHSNSSQNGQAYTCNAKHPLDTLTRTCILTLEAPVLLTQRSMVSVFEGNDIQLTCILQANYPPADQIIWLNNRRQEVEQEVQESLATRKYVLRRAAAWANLTVLQTDGKTDSGQYWCSASNAVGGAEIPVTLLVKKYPMPPNVTLVRLSYSSRQRSQVELEWQMEGEGEGGEGRGLTGFILESRLTKALRRRRGEEDAGTTTGPAHQELLQDKRGSFSPWQQVAVLGALQRSHTMGNITPTDTYQIRITAVNHKTLGHPSPPKTPEEPPFSAYSTVIGAAIGGMVLAVMATVLLFMCINRNHPTRLHDLLFGMQHSQSRENINFPDDEVVGRANTEDGATEQVTS</sequence>
<accession>A0ABD0XS09</accession>
<gene>
    <name evidence="7" type="ORF">UPYG_G00130710</name>
</gene>
<feature type="domain" description="Ig-like" evidence="6">
    <location>
        <begin position="441"/>
        <end position="523"/>
    </location>
</feature>
<evidence type="ECO:0000313" key="7">
    <source>
        <dbReference type="EMBL" id="KAL0995021.1"/>
    </source>
</evidence>
<keyword evidence="1" id="KW-0732">Signal</keyword>
<keyword evidence="4" id="KW-0393">Immunoglobulin domain</keyword>
<keyword evidence="5" id="KW-1133">Transmembrane helix</keyword>
<dbReference type="Proteomes" id="UP001557470">
    <property type="component" value="Unassembled WGS sequence"/>
</dbReference>
<reference evidence="7 8" key="1">
    <citation type="submission" date="2024-06" db="EMBL/GenBank/DDBJ databases">
        <authorList>
            <person name="Pan Q."/>
            <person name="Wen M."/>
            <person name="Jouanno E."/>
            <person name="Zahm M."/>
            <person name="Klopp C."/>
            <person name="Cabau C."/>
            <person name="Louis A."/>
            <person name="Berthelot C."/>
            <person name="Parey E."/>
            <person name="Roest Crollius H."/>
            <person name="Montfort J."/>
            <person name="Robinson-Rechavi M."/>
            <person name="Bouchez O."/>
            <person name="Lampietro C."/>
            <person name="Lopez Roques C."/>
            <person name="Donnadieu C."/>
            <person name="Postlethwait J."/>
            <person name="Bobe J."/>
            <person name="Verreycken H."/>
            <person name="Guiguen Y."/>
        </authorList>
    </citation>
    <scope>NUCLEOTIDE SEQUENCE [LARGE SCALE GENOMIC DNA]</scope>
    <source>
        <strain evidence="7">Up_M1</strain>
        <tissue evidence="7">Testis</tissue>
    </source>
</reference>
<keyword evidence="2" id="KW-1015">Disulfide bond</keyword>
<organism evidence="7 8">
    <name type="scientific">Umbra pygmaea</name>
    <name type="common">Eastern mudminnow</name>
    <dbReference type="NCBI Taxonomy" id="75934"/>
    <lineage>
        <taxon>Eukaryota</taxon>
        <taxon>Metazoa</taxon>
        <taxon>Chordata</taxon>
        <taxon>Craniata</taxon>
        <taxon>Vertebrata</taxon>
        <taxon>Euteleostomi</taxon>
        <taxon>Actinopterygii</taxon>
        <taxon>Neopterygii</taxon>
        <taxon>Teleostei</taxon>
        <taxon>Protacanthopterygii</taxon>
        <taxon>Esociformes</taxon>
        <taxon>Umbridae</taxon>
        <taxon>Umbra</taxon>
    </lineage>
</organism>
<evidence type="ECO:0000256" key="4">
    <source>
        <dbReference type="ARBA" id="ARBA00023319"/>
    </source>
</evidence>
<feature type="domain" description="Ig-like" evidence="6">
    <location>
        <begin position="78"/>
        <end position="160"/>
    </location>
</feature>
<keyword evidence="8" id="KW-1185">Reference proteome</keyword>
<evidence type="ECO:0000256" key="5">
    <source>
        <dbReference type="SAM" id="Phobius"/>
    </source>
</evidence>
<keyword evidence="5" id="KW-0812">Transmembrane</keyword>
<dbReference type="InterPro" id="IPR003961">
    <property type="entry name" value="FN3_dom"/>
</dbReference>
<evidence type="ECO:0000256" key="1">
    <source>
        <dbReference type="ARBA" id="ARBA00022729"/>
    </source>
</evidence>
<dbReference type="Pfam" id="PF13927">
    <property type="entry name" value="Ig_3"/>
    <property type="match status" value="2"/>
</dbReference>
<dbReference type="PANTHER" id="PTHR44337:SF23">
    <property type="entry name" value="V-SET AND IMMUNOGLOBULIN DOMAIN CONTAINING 10 LIKE 2"/>
    <property type="match status" value="1"/>
</dbReference>
<dbReference type="AlphaFoldDB" id="A0ABD0XS09"/>
<dbReference type="SMART" id="SM00408">
    <property type="entry name" value="IGc2"/>
    <property type="match status" value="4"/>
</dbReference>
<dbReference type="InterPro" id="IPR052598">
    <property type="entry name" value="IgSF_CEA-related"/>
</dbReference>
<dbReference type="Gene3D" id="2.60.40.10">
    <property type="entry name" value="Immunoglobulins"/>
    <property type="match status" value="8"/>
</dbReference>
<feature type="domain" description="Ig-like" evidence="6">
    <location>
        <begin position="534"/>
        <end position="604"/>
    </location>
</feature>
<feature type="domain" description="Ig-like" evidence="6">
    <location>
        <begin position="349"/>
        <end position="427"/>
    </location>
</feature>
<dbReference type="InterPro" id="IPR036179">
    <property type="entry name" value="Ig-like_dom_sf"/>
</dbReference>